<proteinExistence type="predicted"/>
<comment type="caution">
    <text evidence="1">The sequence shown here is derived from an EMBL/GenBank/DDBJ whole genome shotgun (WGS) entry which is preliminary data.</text>
</comment>
<evidence type="ECO:0000313" key="1">
    <source>
        <dbReference type="EMBL" id="GBM24072.1"/>
    </source>
</evidence>
<dbReference type="AlphaFoldDB" id="A0A4Y2E4K9"/>
<keyword evidence="2" id="KW-1185">Reference proteome</keyword>
<name>A0A4Y2E4K9_ARAVE</name>
<gene>
    <name evidence="1" type="ORF">AVEN_38274_1</name>
</gene>
<organism evidence="1 2">
    <name type="scientific">Araneus ventricosus</name>
    <name type="common">Orbweaver spider</name>
    <name type="synonym">Epeira ventricosa</name>
    <dbReference type="NCBI Taxonomy" id="182803"/>
    <lineage>
        <taxon>Eukaryota</taxon>
        <taxon>Metazoa</taxon>
        <taxon>Ecdysozoa</taxon>
        <taxon>Arthropoda</taxon>
        <taxon>Chelicerata</taxon>
        <taxon>Arachnida</taxon>
        <taxon>Araneae</taxon>
        <taxon>Araneomorphae</taxon>
        <taxon>Entelegynae</taxon>
        <taxon>Araneoidea</taxon>
        <taxon>Araneidae</taxon>
        <taxon>Araneus</taxon>
    </lineage>
</organism>
<dbReference type="Proteomes" id="UP000499080">
    <property type="component" value="Unassembled WGS sequence"/>
</dbReference>
<accession>A0A4Y2E4K9</accession>
<reference evidence="1 2" key="1">
    <citation type="journal article" date="2019" name="Sci. Rep.">
        <title>Orb-weaving spider Araneus ventricosus genome elucidates the spidroin gene catalogue.</title>
        <authorList>
            <person name="Kono N."/>
            <person name="Nakamura H."/>
            <person name="Ohtoshi R."/>
            <person name="Moran D.A.P."/>
            <person name="Shinohara A."/>
            <person name="Yoshida Y."/>
            <person name="Fujiwara M."/>
            <person name="Mori M."/>
            <person name="Tomita M."/>
            <person name="Arakawa K."/>
        </authorList>
    </citation>
    <scope>NUCLEOTIDE SEQUENCE [LARGE SCALE GENOMIC DNA]</scope>
</reference>
<evidence type="ECO:0000313" key="2">
    <source>
        <dbReference type="Proteomes" id="UP000499080"/>
    </source>
</evidence>
<sequence length="110" mass="12448">MRLESILIGTESYRVEVILFFPSAPAKDCSRRVCLVLDSGFHARICFITESPCGSCAWSGSNVLLLVSHRSAERWILLTLRPNHLTTITFIRSTQNRGASWCFKMGRLEN</sequence>
<dbReference type="EMBL" id="BGPR01000510">
    <property type="protein sequence ID" value="GBM24072.1"/>
    <property type="molecule type" value="Genomic_DNA"/>
</dbReference>
<protein>
    <submittedName>
        <fullName evidence="1">Uncharacterized protein</fullName>
    </submittedName>
</protein>